<dbReference type="PANTHER" id="PTHR43829:SF7">
    <property type="entry name" value="AQUAPORIN-3"/>
    <property type="match status" value="1"/>
</dbReference>
<dbReference type="InterPro" id="IPR022357">
    <property type="entry name" value="MIP_CS"/>
</dbReference>
<evidence type="ECO:0000256" key="2">
    <source>
        <dbReference type="ARBA" id="ARBA00006175"/>
    </source>
</evidence>
<keyword evidence="6 18" id="KW-0812">Transmembrane</keyword>
<dbReference type="GO" id="GO:0016323">
    <property type="term" value="C:basolateral plasma membrane"/>
    <property type="evidence" value="ECO:0007669"/>
    <property type="project" value="UniProtKB-SubCell"/>
</dbReference>
<feature type="transmembrane region" description="Helical" evidence="19">
    <location>
        <begin position="275"/>
        <end position="295"/>
    </location>
</feature>
<reference evidence="20" key="1">
    <citation type="submission" date="2023-05" db="EMBL/GenBank/DDBJ databases">
        <title>High-quality long-read genome of Scophthalmus maximus.</title>
        <authorList>
            <person name="Lien S."/>
            <person name="Martinez P."/>
        </authorList>
    </citation>
    <scope>NUCLEOTIDE SEQUENCE [LARGE SCALE GENOMIC DNA]</scope>
</reference>
<evidence type="ECO:0000313" key="20">
    <source>
        <dbReference type="Ensembl" id="ENSSMAP00000054137.1"/>
    </source>
</evidence>
<feature type="transmembrane region" description="Helical" evidence="19">
    <location>
        <begin position="103"/>
        <end position="124"/>
    </location>
</feature>
<comment type="similarity">
    <text evidence="2 18">Belongs to the MIP/aquaporin (TC 1.A.8) family.</text>
</comment>
<sequence length="333" mass="36617">MGRQKVYLDKLSRFFQIRNLLLRQALAECLGTLILVMFGCGAVAQLVLSGGSHGMFLTVNFAFGFAATLGILVCGQVSGGHLNPAVTFALCLLGREPWKKFPMYFLFQTIGAFFGSAIIFGMYYDALWDHPGNFNVTGPRSTAGIFATYPGKHLTIVNGFFDQVLIWNVETAIIQEIFQFDTDQVSHSQSLLTRHPLQIIGTAALIVCILAIVDPYNNPIPQGLEAFTVGFVVLVIGLSMGFNSGYAVNPARDLGPRIFTAMAGWGVEVFTARNGWFLVPIFAPFLGTIIGVVIYQMMVGYHQEGEVRDQSERDEQENVRLTNVNTNNSKDGH</sequence>
<dbReference type="CDD" id="cd00333">
    <property type="entry name" value="MIP"/>
    <property type="match status" value="1"/>
</dbReference>
<comment type="subunit">
    <text evidence="17">Homotetramer; each monomer provides an independent glycerol/water pore. Could also exist in other oligomeric states.</text>
</comment>
<dbReference type="Pfam" id="PF00230">
    <property type="entry name" value="MIP"/>
    <property type="match status" value="1"/>
</dbReference>
<evidence type="ECO:0000256" key="15">
    <source>
        <dbReference type="ARBA" id="ARBA00049405"/>
    </source>
</evidence>
<dbReference type="PANTHER" id="PTHR43829">
    <property type="entry name" value="AQUAPORIN OR AQUAGLYCEROPORIN RELATED"/>
    <property type="match status" value="1"/>
</dbReference>
<evidence type="ECO:0000256" key="17">
    <source>
        <dbReference type="ARBA" id="ARBA00049716"/>
    </source>
</evidence>
<comment type="catalytic activity">
    <reaction evidence="15">
        <text>glycerol(in) = glycerol(out)</text>
        <dbReference type="Rhea" id="RHEA:29675"/>
        <dbReference type="ChEBI" id="CHEBI:17754"/>
    </reaction>
</comment>
<reference evidence="20" key="2">
    <citation type="submission" date="2025-08" db="UniProtKB">
        <authorList>
            <consortium name="Ensembl"/>
        </authorList>
    </citation>
    <scope>IDENTIFICATION</scope>
</reference>
<comment type="subcellular location">
    <subcellularLocation>
        <location evidence="1">Basolateral cell membrane</location>
        <topology evidence="1">Multi-pass membrane protein</topology>
    </subcellularLocation>
</comment>
<name>A0A8D3D3M9_SCOMX</name>
<comment type="catalytic activity">
    <reaction evidence="12">
        <text>urea(in) = urea(out)</text>
        <dbReference type="Rhea" id="RHEA:32799"/>
        <dbReference type="ChEBI" id="CHEBI:16199"/>
    </reaction>
</comment>
<dbReference type="GO" id="GO:0015254">
    <property type="term" value="F:glycerol channel activity"/>
    <property type="evidence" value="ECO:0007669"/>
    <property type="project" value="TreeGrafter"/>
</dbReference>
<dbReference type="GO" id="GO:0015204">
    <property type="term" value="F:urea transmembrane transporter activity"/>
    <property type="evidence" value="ECO:0007669"/>
    <property type="project" value="TreeGrafter"/>
</dbReference>
<dbReference type="InterPro" id="IPR023275">
    <property type="entry name" value="Aquaporin_3"/>
</dbReference>
<evidence type="ECO:0000256" key="1">
    <source>
        <dbReference type="ARBA" id="ARBA00004554"/>
    </source>
</evidence>
<dbReference type="InterPro" id="IPR023271">
    <property type="entry name" value="Aquaporin-like"/>
</dbReference>
<dbReference type="Gene3D" id="1.20.1080.10">
    <property type="entry name" value="Glycerol uptake facilitator protein"/>
    <property type="match status" value="1"/>
</dbReference>
<evidence type="ECO:0000256" key="3">
    <source>
        <dbReference type="ARBA" id="ARBA00020971"/>
    </source>
</evidence>
<dbReference type="GeneTree" id="ENSGT00940000157242"/>
<keyword evidence="7" id="KW-0677">Repeat</keyword>
<keyword evidence="10" id="KW-0325">Glycoprotein</keyword>
<evidence type="ECO:0000256" key="10">
    <source>
        <dbReference type="ARBA" id="ARBA00023180"/>
    </source>
</evidence>
<evidence type="ECO:0000256" key="13">
    <source>
        <dbReference type="ARBA" id="ARBA00034651"/>
    </source>
</evidence>
<gene>
    <name evidence="20" type="primary">LOC118314480</name>
</gene>
<evidence type="ECO:0000256" key="11">
    <source>
        <dbReference type="ARBA" id="ARBA00033020"/>
    </source>
</evidence>
<evidence type="ECO:0000256" key="6">
    <source>
        <dbReference type="ARBA" id="ARBA00022692"/>
    </source>
</evidence>
<evidence type="ECO:0000256" key="8">
    <source>
        <dbReference type="ARBA" id="ARBA00022989"/>
    </source>
</evidence>
<evidence type="ECO:0000256" key="9">
    <source>
        <dbReference type="ARBA" id="ARBA00023136"/>
    </source>
</evidence>
<dbReference type="Ensembl" id="ENSSMAT00000076700.1">
    <property type="protein sequence ID" value="ENSSMAP00000054137.1"/>
    <property type="gene ID" value="ENSSMAG00000008727.2"/>
</dbReference>
<keyword evidence="8 19" id="KW-1133">Transmembrane helix</keyword>
<evidence type="ECO:0000256" key="7">
    <source>
        <dbReference type="ARBA" id="ARBA00022737"/>
    </source>
</evidence>
<evidence type="ECO:0000256" key="19">
    <source>
        <dbReference type="SAM" id="Phobius"/>
    </source>
</evidence>
<keyword evidence="9 19" id="KW-0472">Membrane</keyword>
<dbReference type="InterPro" id="IPR000425">
    <property type="entry name" value="MIP"/>
</dbReference>
<dbReference type="Proteomes" id="UP000694558">
    <property type="component" value="Chromosome 9"/>
</dbReference>
<dbReference type="PRINTS" id="PR00783">
    <property type="entry name" value="MINTRINSICP"/>
</dbReference>
<feature type="transmembrane region" description="Helical" evidence="19">
    <location>
        <begin position="21"/>
        <end position="48"/>
    </location>
</feature>
<keyword evidence="5" id="KW-1003">Cell membrane</keyword>
<accession>A0A8D3D3M9</accession>
<keyword evidence="4 18" id="KW-0813">Transport</keyword>
<dbReference type="GO" id="GO:0015250">
    <property type="term" value="F:water channel activity"/>
    <property type="evidence" value="ECO:0007669"/>
    <property type="project" value="TreeGrafter"/>
</dbReference>
<feature type="transmembrane region" description="Helical" evidence="19">
    <location>
        <begin position="54"/>
        <end position="74"/>
    </location>
</feature>
<evidence type="ECO:0000256" key="18">
    <source>
        <dbReference type="RuleBase" id="RU000477"/>
    </source>
</evidence>
<dbReference type="InterPro" id="IPR050363">
    <property type="entry name" value="MIP/Aquaporin"/>
</dbReference>
<dbReference type="PROSITE" id="PS00221">
    <property type="entry name" value="MIP"/>
    <property type="match status" value="1"/>
</dbReference>
<dbReference type="FunFam" id="1.20.1080.10:FF:000005">
    <property type="entry name" value="Aquaporin 3"/>
    <property type="match status" value="1"/>
</dbReference>
<comment type="catalytic activity">
    <reaction evidence="13">
        <text>H2O(in) = H2O(out)</text>
        <dbReference type="Rhea" id="RHEA:29667"/>
        <dbReference type="ChEBI" id="CHEBI:15377"/>
    </reaction>
</comment>
<evidence type="ECO:0000256" key="16">
    <source>
        <dbReference type="ARBA" id="ARBA00049592"/>
    </source>
</evidence>
<evidence type="ECO:0000256" key="5">
    <source>
        <dbReference type="ARBA" id="ARBA00022475"/>
    </source>
</evidence>
<evidence type="ECO:0000256" key="12">
    <source>
        <dbReference type="ARBA" id="ARBA00033993"/>
    </source>
</evidence>
<evidence type="ECO:0000313" key="21">
    <source>
        <dbReference type="Proteomes" id="UP000694558"/>
    </source>
</evidence>
<dbReference type="SUPFAM" id="SSF81338">
    <property type="entry name" value="Aquaporin-like"/>
    <property type="match status" value="1"/>
</dbReference>
<feature type="transmembrane region" description="Helical" evidence="19">
    <location>
        <begin position="223"/>
        <end position="242"/>
    </location>
</feature>
<dbReference type="AlphaFoldDB" id="A0A8D3D3M9"/>
<comment type="catalytic activity">
    <reaction evidence="14">
        <text>H2O2(out) = H2O2(in)</text>
        <dbReference type="Rhea" id="RHEA:74375"/>
        <dbReference type="ChEBI" id="CHEBI:16240"/>
    </reaction>
</comment>
<dbReference type="PRINTS" id="PR02015">
    <property type="entry name" value="AQUAPORIN3"/>
</dbReference>
<feature type="transmembrane region" description="Helical" evidence="19">
    <location>
        <begin position="197"/>
        <end position="216"/>
    </location>
</feature>
<organism evidence="20 21">
    <name type="scientific">Scophthalmus maximus</name>
    <name type="common">Turbot</name>
    <name type="synonym">Psetta maxima</name>
    <dbReference type="NCBI Taxonomy" id="52904"/>
    <lineage>
        <taxon>Eukaryota</taxon>
        <taxon>Metazoa</taxon>
        <taxon>Chordata</taxon>
        <taxon>Craniata</taxon>
        <taxon>Vertebrata</taxon>
        <taxon>Euteleostomi</taxon>
        <taxon>Actinopterygii</taxon>
        <taxon>Neopterygii</taxon>
        <taxon>Teleostei</taxon>
        <taxon>Neoteleostei</taxon>
        <taxon>Acanthomorphata</taxon>
        <taxon>Carangaria</taxon>
        <taxon>Pleuronectiformes</taxon>
        <taxon>Pleuronectoidei</taxon>
        <taxon>Scophthalmidae</taxon>
        <taxon>Scophthalmus</taxon>
    </lineage>
</organism>
<proteinExistence type="inferred from homology"/>
<protein>
    <recommendedName>
        <fullName evidence="3">Aquaporin-3</fullName>
    </recommendedName>
    <alternativeName>
        <fullName evidence="11">Aquaglyceroporin-3</fullName>
    </alternativeName>
</protein>
<evidence type="ECO:0000256" key="14">
    <source>
        <dbReference type="ARBA" id="ARBA00047305"/>
    </source>
</evidence>
<comment type="function">
    <text evidence="16">Aquaglyceroporins form homotetrameric transmembrane channels, with each monomer independently mediating glycerol and water transport across the plasma membrane along their osmotic gradient. Could also be permeable to urea. Also participates in cell permeability to H2O2 and H2O2-mediated signaling. In skin, transports glycerol to the epidermis and stratum corneum, where it maintains hydration, elasticity, and supports lipid biosynthesis for barrier repair. In kidney, contributes to the reabsorption of water, helping the body maintain proper fluid balance.</text>
</comment>
<evidence type="ECO:0000256" key="4">
    <source>
        <dbReference type="ARBA" id="ARBA00022448"/>
    </source>
</evidence>